<accession>A0AAW0CU27</accession>
<comment type="caution">
    <text evidence="4">The sequence shown here is derived from an EMBL/GenBank/DDBJ whole genome shotgun (WGS) entry which is preliminary data.</text>
</comment>
<evidence type="ECO:0000256" key="1">
    <source>
        <dbReference type="SAM" id="Coils"/>
    </source>
</evidence>
<keyword evidence="5" id="KW-1185">Reference proteome</keyword>
<dbReference type="Gene3D" id="1.20.1280.50">
    <property type="match status" value="1"/>
</dbReference>
<protein>
    <recommendedName>
        <fullName evidence="3">F-box domain-containing protein</fullName>
    </recommendedName>
</protein>
<dbReference type="InterPro" id="IPR001810">
    <property type="entry name" value="F-box_dom"/>
</dbReference>
<feature type="domain" description="F-box" evidence="3">
    <location>
        <begin position="92"/>
        <end position="154"/>
    </location>
</feature>
<reference evidence="4 5" key="1">
    <citation type="journal article" date="2024" name="J Genomics">
        <title>Draft genome sequencing and assembly of Favolaschia claudopus CIRM-BRFM 2984 isolated from oak limbs.</title>
        <authorList>
            <person name="Navarro D."/>
            <person name="Drula E."/>
            <person name="Chaduli D."/>
            <person name="Cazenave R."/>
            <person name="Ahrendt S."/>
            <person name="Wang J."/>
            <person name="Lipzen A."/>
            <person name="Daum C."/>
            <person name="Barry K."/>
            <person name="Grigoriev I.V."/>
            <person name="Favel A."/>
            <person name="Rosso M.N."/>
            <person name="Martin F."/>
        </authorList>
    </citation>
    <scope>NUCLEOTIDE SEQUENCE [LARGE SCALE GENOMIC DNA]</scope>
    <source>
        <strain evidence="4 5">CIRM-BRFM 2984</strain>
    </source>
</reference>
<proteinExistence type="predicted"/>
<name>A0AAW0CU27_9AGAR</name>
<evidence type="ECO:0000256" key="2">
    <source>
        <dbReference type="SAM" id="MobiDB-lite"/>
    </source>
</evidence>
<evidence type="ECO:0000313" key="5">
    <source>
        <dbReference type="Proteomes" id="UP001362999"/>
    </source>
</evidence>
<keyword evidence="1" id="KW-0175">Coiled coil</keyword>
<feature type="region of interest" description="Disordered" evidence="2">
    <location>
        <begin position="508"/>
        <end position="529"/>
    </location>
</feature>
<organism evidence="4 5">
    <name type="scientific">Favolaschia claudopus</name>
    <dbReference type="NCBI Taxonomy" id="2862362"/>
    <lineage>
        <taxon>Eukaryota</taxon>
        <taxon>Fungi</taxon>
        <taxon>Dikarya</taxon>
        <taxon>Basidiomycota</taxon>
        <taxon>Agaricomycotina</taxon>
        <taxon>Agaricomycetes</taxon>
        <taxon>Agaricomycetidae</taxon>
        <taxon>Agaricales</taxon>
        <taxon>Marasmiineae</taxon>
        <taxon>Mycenaceae</taxon>
        <taxon>Favolaschia</taxon>
    </lineage>
</organism>
<gene>
    <name evidence="4" type="ORF">R3P38DRAFT_2883822</name>
</gene>
<sequence length="529" mass="59405">MAVLHEESRFTSFCLPTPAEVENIRELARFGALPTGLELSKLQLTMANAPAEIQHYETEIETLQKEISRLASERTSLESYLNLCRSVLSPVHRLPNEMLADIFDLCLPEELYWISDTITVDDEMNRLAHSHLLQLAQVCTRWHRVAMHTPKLWSLITVDVDYWSPGVSDGVNSILANLLESSLARGQDFPLTLNIGIADSISPNGEAIGEMVLQHAHRWREVFIWSRGAPNMALSSATIKLDQLVKLDLNVELWKDVQVFQNTPTLTDFSPGPSYSPLSVLHLAPNVSKCTFYLNLQHESPGHEPWDLQVSSGMKKFYLRLLSSTTGDAVVGHLFDCLTLFALEGLDIYPSDIKLPPVWSSSSFLALADRSGFGSRLTYFAIHVILTDEELLCCLRVLARLERLFVTDCGTSTNTVTITNHFLRELGLGMRTSLIPELKLLSLRCGLEFDDAAYADMLASRVADGTRTLAFKSNLWWFETHKREISPEALGRIAQLVSDGRLIYKSGQYDPEKHVPNQSYTTHADRYVG</sequence>
<dbReference type="EMBL" id="JAWWNJ010000012">
    <property type="protein sequence ID" value="KAK7043373.1"/>
    <property type="molecule type" value="Genomic_DNA"/>
</dbReference>
<evidence type="ECO:0000259" key="3">
    <source>
        <dbReference type="Pfam" id="PF12937"/>
    </source>
</evidence>
<dbReference type="Pfam" id="PF12937">
    <property type="entry name" value="F-box-like"/>
    <property type="match status" value="1"/>
</dbReference>
<feature type="coiled-coil region" evidence="1">
    <location>
        <begin position="46"/>
        <end position="80"/>
    </location>
</feature>
<dbReference type="AlphaFoldDB" id="A0AAW0CU27"/>
<evidence type="ECO:0000313" key="4">
    <source>
        <dbReference type="EMBL" id="KAK7043373.1"/>
    </source>
</evidence>
<dbReference type="Proteomes" id="UP001362999">
    <property type="component" value="Unassembled WGS sequence"/>
</dbReference>